<proteinExistence type="predicted"/>
<sequence length="48" mass="4793">RLAILVEEDHLANLGVDDLPLAPLAGVGPGLSAVGVQSACIDGTDLRA</sequence>
<feature type="non-terminal residue" evidence="1">
    <location>
        <position position="1"/>
    </location>
</feature>
<name>X0VPB9_9ZZZZ</name>
<protein>
    <submittedName>
        <fullName evidence="1">Uncharacterized protein</fullName>
    </submittedName>
</protein>
<accession>X0VPB9</accession>
<reference evidence="1" key="1">
    <citation type="journal article" date="2014" name="Front. Microbiol.">
        <title>High frequency of phylogenetically diverse reductive dehalogenase-homologous genes in deep subseafloor sedimentary metagenomes.</title>
        <authorList>
            <person name="Kawai M."/>
            <person name="Futagami T."/>
            <person name="Toyoda A."/>
            <person name="Takaki Y."/>
            <person name="Nishi S."/>
            <person name="Hori S."/>
            <person name="Arai W."/>
            <person name="Tsubouchi T."/>
            <person name="Morono Y."/>
            <person name="Uchiyama I."/>
            <person name="Ito T."/>
            <person name="Fujiyama A."/>
            <person name="Inagaki F."/>
            <person name="Takami H."/>
        </authorList>
    </citation>
    <scope>NUCLEOTIDE SEQUENCE</scope>
    <source>
        <strain evidence="1">Expedition CK06-06</strain>
    </source>
</reference>
<dbReference type="EMBL" id="BARS01038892">
    <property type="protein sequence ID" value="GAG14328.1"/>
    <property type="molecule type" value="Genomic_DNA"/>
</dbReference>
<comment type="caution">
    <text evidence="1">The sequence shown here is derived from an EMBL/GenBank/DDBJ whole genome shotgun (WGS) entry which is preliminary data.</text>
</comment>
<evidence type="ECO:0000313" key="1">
    <source>
        <dbReference type="EMBL" id="GAG14328.1"/>
    </source>
</evidence>
<organism evidence="1">
    <name type="scientific">marine sediment metagenome</name>
    <dbReference type="NCBI Taxonomy" id="412755"/>
    <lineage>
        <taxon>unclassified sequences</taxon>
        <taxon>metagenomes</taxon>
        <taxon>ecological metagenomes</taxon>
    </lineage>
</organism>
<gene>
    <name evidence="1" type="ORF">S01H1_59466</name>
</gene>
<dbReference type="AlphaFoldDB" id="X0VPB9"/>